<evidence type="ECO:0000256" key="1">
    <source>
        <dbReference type="ARBA" id="ARBA00009143"/>
    </source>
</evidence>
<gene>
    <name evidence="3" type="ORF">IAR55_005304</name>
</gene>
<dbReference type="InterPro" id="IPR042534">
    <property type="entry name" value="SAP18_sf"/>
</dbReference>
<reference evidence="3 4" key="1">
    <citation type="journal article" date="2024" name="bioRxiv">
        <title>Comparative genomics of Cryptococcus and Kwoniella reveals pathogenesis evolution and contrasting karyotype dynamics via intercentromeric recombination or chromosome fusion.</title>
        <authorList>
            <person name="Coelho M.A."/>
            <person name="David-Palma M."/>
            <person name="Shea T."/>
            <person name="Bowers K."/>
            <person name="McGinley-Smith S."/>
            <person name="Mohammad A.W."/>
            <person name="Gnirke A."/>
            <person name="Yurkov A.M."/>
            <person name="Nowrousian M."/>
            <person name="Sun S."/>
            <person name="Cuomo C.A."/>
            <person name="Heitman J."/>
        </authorList>
    </citation>
    <scope>NUCLEOTIDE SEQUENCE [LARGE SCALE GENOMIC DNA]</scope>
    <source>
        <strain evidence="3 4">CBS 13917</strain>
    </source>
</reference>
<proteinExistence type="inferred from homology"/>
<feature type="region of interest" description="Disordered" evidence="2">
    <location>
        <begin position="1"/>
        <end position="31"/>
    </location>
</feature>
<dbReference type="RefSeq" id="XP_066800964.1">
    <property type="nucleotide sequence ID" value="XM_066948396.1"/>
</dbReference>
<sequence length="315" mass="33847">MPRSPSRSRSRSYSSSRSRSPVKARAQSPDGQTALSPFLIRIFVSKGKHSPLAEFDDGNLPLRDEFQVYGWKTSTPTSLIRLLLPSFPAPYRSPLARHSFRHIYVDASQRGLYKSKDLVSFTGRDLFASASTSSSMEVDGELPQRKKIDEKTLDEYDFITGDLLSVSLYVPEPKVQAGAGSGAGGGGPGVPLGRNVSGVAAGRQGSPNEIKSHGWGDRAAPPHAREEAGRGGWGRARGGAVPPQEFRGGRSGAFPDRDPAGGGNWRGGPNGLGIRGGAGRRRSPRAEDGQGRNGGDRRSRSPDTGSRRESWNRRI</sequence>
<protein>
    <recommendedName>
        <fullName evidence="5">Sin3-associated polypeptide Sap18</fullName>
    </recommendedName>
</protein>
<dbReference type="AlphaFoldDB" id="A0AAW0YI57"/>
<feature type="compositionally biased region" description="Low complexity" evidence="2">
    <location>
        <begin position="11"/>
        <end position="21"/>
    </location>
</feature>
<dbReference type="Pfam" id="PF06487">
    <property type="entry name" value="SAP18"/>
    <property type="match status" value="1"/>
</dbReference>
<dbReference type="PANTHER" id="PTHR13082:SF0">
    <property type="entry name" value="HISTONE DEACETYLASE COMPLEX SUBUNIT SAP18"/>
    <property type="match status" value="1"/>
</dbReference>
<feature type="compositionally biased region" description="Basic residues" evidence="2">
    <location>
        <begin position="1"/>
        <end position="10"/>
    </location>
</feature>
<comment type="caution">
    <text evidence="3">The sequence shown here is derived from an EMBL/GenBank/DDBJ whole genome shotgun (WGS) entry which is preliminary data.</text>
</comment>
<evidence type="ECO:0000256" key="2">
    <source>
        <dbReference type="SAM" id="MobiDB-lite"/>
    </source>
</evidence>
<accession>A0AAW0YI57</accession>
<organism evidence="3 4">
    <name type="scientific">Kwoniella newhampshirensis</name>
    <dbReference type="NCBI Taxonomy" id="1651941"/>
    <lineage>
        <taxon>Eukaryota</taxon>
        <taxon>Fungi</taxon>
        <taxon>Dikarya</taxon>
        <taxon>Basidiomycota</taxon>
        <taxon>Agaricomycotina</taxon>
        <taxon>Tremellomycetes</taxon>
        <taxon>Tremellales</taxon>
        <taxon>Cryptococcaceae</taxon>
        <taxon>Kwoniella</taxon>
    </lineage>
</organism>
<feature type="compositionally biased region" description="Gly residues" evidence="2">
    <location>
        <begin position="260"/>
        <end position="277"/>
    </location>
</feature>
<dbReference type="GeneID" id="92182562"/>
<feature type="compositionally biased region" description="Basic and acidic residues" evidence="2">
    <location>
        <begin position="284"/>
        <end position="315"/>
    </location>
</feature>
<dbReference type="GO" id="GO:0005634">
    <property type="term" value="C:nucleus"/>
    <property type="evidence" value="ECO:0007669"/>
    <property type="project" value="TreeGrafter"/>
</dbReference>
<dbReference type="Gene3D" id="3.10.20.550">
    <property type="entry name" value="ASAP complex, SAP18 subunit"/>
    <property type="match status" value="1"/>
</dbReference>
<dbReference type="InterPro" id="IPR010516">
    <property type="entry name" value="SAP18"/>
</dbReference>
<keyword evidence="4" id="KW-1185">Reference proteome</keyword>
<dbReference type="EMBL" id="JBCAWK010000010">
    <property type="protein sequence ID" value="KAK8847446.1"/>
    <property type="molecule type" value="Genomic_DNA"/>
</dbReference>
<evidence type="ECO:0000313" key="3">
    <source>
        <dbReference type="EMBL" id="KAK8847446.1"/>
    </source>
</evidence>
<evidence type="ECO:0008006" key="5">
    <source>
        <dbReference type="Google" id="ProtNLM"/>
    </source>
</evidence>
<dbReference type="PANTHER" id="PTHR13082">
    <property type="entry name" value="SAP18"/>
    <property type="match status" value="1"/>
</dbReference>
<feature type="compositionally biased region" description="Gly residues" evidence="2">
    <location>
        <begin position="179"/>
        <end position="190"/>
    </location>
</feature>
<comment type="similarity">
    <text evidence="1">Belongs to the SAP18 family.</text>
</comment>
<evidence type="ECO:0000313" key="4">
    <source>
        <dbReference type="Proteomes" id="UP001388673"/>
    </source>
</evidence>
<dbReference type="KEGG" id="kne:92182562"/>
<dbReference type="Proteomes" id="UP001388673">
    <property type="component" value="Unassembled WGS sequence"/>
</dbReference>
<feature type="region of interest" description="Disordered" evidence="2">
    <location>
        <begin position="178"/>
        <end position="315"/>
    </location>
</feature>
<name>A0AAW0YI57_9TREE</name>